<comment type="caution">
    <text evidence="5">The sequence shown here is derived from an EMBL/GenBank/DDBJ whole genome shotgun (WGS) entry which is preliminary data.</text>
</comment>
<dbReference type="Gene3D" id="1.10.10.10">
    <property type="entry name" value="Winged helix-like DNA-binding domain superfamily/Winged helix DNA-binding domain"/>
    <property type="match status" value="1"/>
</dbReference>
<feature type="domain" description="HTH marR-type" evidence="4">
    <location>
        <begin position="4"/>
        <end position="137"/>
    </location>
</feature>
<dbReference type="EMBL" id="FXTY01000010">
    <property type="protein sequence ID" value="SMP34558.1"/>
    <property type="molecule type" value="Genomic_DNA"/>
</dbReference>
<evidence type="ECO:0000313" key="5">
    <source>
        <dbReference type="EMBL" id="SMP34558.1"/>
    </source>
</evidence>
<dbReference type="SUPFAM" id="SSF46785">
    <property type="entry name" value="Winged helix' DNA-binding domain"/>
    <property type="match status" value="1"/>
</dbReference>
<accession>A0ABY1PHJ0</accession>
<proteinExistence type="predicted"/>
<dbReference type="InterPro" id="IPR000835">
    <property type="entry name" value="HTH_MarR-typ"/>
</dbReference>
<dbReference type="Pfam" id="PF12802">
    <property type="entry name" value="MarR_2"/>
    <property type="match status" value="1"/>
</dbReference>
<dbReference type="PANTHER" id="PTHR42756:SF1">
    <property type="entry name" value="TRANSCRIPTIONAL REPRESSOR OF EMRAB OPERON"/>
    <property type="match status" value="1"/>
</dbReference>
<dbReference type="GO" id="GO:0003677">
    <property type="term" value="F:DNA binding"/>
    <property type="evidence" value="ECO:0007669"/>
    <property type="project" value="UniProtKB-KW"/>
</dbReference>
<evidence type="ECO:0000259" key="4">
    <source>
        <dbReference type="PROSITE" id="PS50995"/>
    </source>
</evidence>
<dbReference type="PROSITE" id="PS50995">
    <property type="entry name" value="HTH_MARR_2"/>
    <property type="match status" value="1"/>
</dbReference>
<dbReference type="InterPro" id="IPR036388">
    <property type="entry name" value="WH-like_DNA-bd_sf"/>
</dbReference>
<dbReference type="InterPro" id="IPR036390">
    <property type="entry name" value="WH_DNA-bd_sf"/>
</dbReference>
<evidence type="ECO:0000256" key="3">
    <source>
        <dbReference type="ARBA" id="ARBA00023163"/>
    </source>
</evidence>
<keyword evidence="1" id="KW-0805">Transcription regulation</keyword>
<keyword evidence="6" id="KW-1185">Reference proteome</keyword>
<dbReference type="PRINTS" id="PR00598">
    <property type="entry name" value="HTHMARR"/>
</dbReference>
<sequence length="151" mass="17078">MNLETYFPYLLASTAELFSRKLVEVYGRTYGLSREEWRLLLLLADAGQLTSLELTQRTTLDKVQVSRAATRLQDKGLISRSVDKNDRRLRLYTCSEAGHSLFGDVFPQVESRSESILQNMKDEDLNALKQGLKALEQAVDHHAKSDMTNAG</sequence>
<keyword evidence="2 5" id="KW-0238">DNA-binding</keyword>
<reference evidence="5 6" key="1">
    <citation type="submission" date="2017-05" db="EMBL/GenBank/DDBJ databases">
        <authorList>
            <person name="Varghese N."/>
            <person name="Submissions S."/>
        </authorList>
    </citation>
    <scope>NUCLEOTIDE SEQUENCE [LARGE SCALE GENOMIC DNA]</scope>
    <source>
        <strain evidence="5 6">DSM 29734</strain>
    </source>
</reference>
<organism evidence="5 6">
    <name type="scientific">Shimia sagamensis</name>
    <dbReference type="NCBI Taxonomy" id="1566352"/>
    <lineage>
        <taxon>Bacteria</taxon>
        <taxon>Pseudomonadati</taxon>
        <taxon>Pseudomonadota</taxon>
        <taxon>Alphaproteobacteria</taxon>
        <taxon>Rhodobacterales</taxon>
        <taxon>Roseobacteraceae</taxon>
    </lineage>
</organism>
<gene>
    <name evidence="5" type="ORF">SAMN06265373_11037</name>
</gene>
<evidence type="ECO:0000313" key="6">
    <source>
        <dbReference type="Proteomes" id="UP001157961"/>
    </source>
</evidence>
<dbReference type="Proteomes" id="UP001157961">
    <property type="component" value="Unassembled WGS sequence"/>
</dbReference>
<dbReference type="SMART" id="SM00347">
    <property type="entry name" value="HTH_MARR"/>
    <property type="match status" value="1"/>
</dbReference>
<protein>
    <submittedName>
        <fullName evidence="5">DNA-binding transcriptional regulator, MarR family</fullName>
    </submittedName>
</protein>
<dbReference type="RefSeq" id="WP_283427718.1">
    <property type="nucleotide sequence ID" value="NZ_FXTY01000010.1"/>
</dbReference>
<name>A0ABY1PHJ0_9RHOB</name>
<dbReference type="PANTHER" id="PTHR42756">
    <property type="entry name" value="TRANSCRIPTIONAL REGULATOR, MARR"/>
    <property type="match status" value="1"/>
</dbReference>
<evidence type="ECO:0000256" key="2">
    <source>
        <dbReference type="ARBA" id="ARBA00023125"/>
    </source>
</evidence>
<evidence type="ECO:0000256" key="1">
    <source>
        <dbReference type="ARBA" id="ARBA00023015"/>
    </source>
</evidence>
<keyword evidence="3" id="KW-0804">Transcription</keyword>